<protein>
    <submittedName>
        <fullName evidence="1">Uncharacterized protein</fullName>
    </submittedName>
</protein>
<dbReference type="Proteomes" id="UP001150603">
    <property type="component" value="Unassembled WGS sequence"/>
</dbReference>
<reference evidence="1" key="1">
    <citation type="submission" date="2022-07" db="EMBL/GenBank/DDBJ databases">
        <title>Phylogenomic reconstructions and comparative analyses of Kickxellomycotina fungi.</title>
        <authorList>
            <person name="Reynolds N.K."/>
            <person name="Stajich J.E."/>
            <person name="Barry K."/>
            <person name="Grigoriev I.V."/>
            <person name="Crous P."/>
            <person name="Smith M.E."/>
        </authorList>
    </citation>
    <scope>NUCLEOTIDE SEQUENCE</scope>
    <source>
        <strain evidence="1">NRRL 5244</strain>
    </source>
</reference>
<gene>
    <name evidence="1" type="ORF">FBU59_000454</name>
</gene>
<proteinExistence type="predicted"/>
<name>A0ACC1JH17_9FUNG</name>
<accession>A0ACC1JH17</accession>
<dbReference type="EMBL" id="JANBPW010000094">
    <property type="protein sequence ID" value="KAJ1950914.1"/>
    <property type="molecule type" value="Genomic_DNA"/>
</dbReference>
<evidence type="ECO:0000313" key="1">
    <source>
        <dbReference type="EMBL" id="KAJ1950914.1"/>
    </source>
</evidence>
<sequence>MKAVSNFRSRIRTASGNSSPSPFSAGTPAGTPPADTSASGSAAAQASLISPTLAGIASPKKRAWAVVPRKLRGLHPSPMIVYVRENPELVTLAMDKLYGTLVSAYGVDSKDIKVTDVPTAFDLPNAVRKMGKGKQVIVVVGLLTRDKQWFDEGQVSRVRDFLLAWSQQNGIPLIDGLLVGDSPARLEERIASPEWDVRASDEIGTLNFSNIVLESLDQSAYTDTEEAATTVRRSNDQSSTSSRDPADAALGDYMFGHYLAHRAMEMFYFEHRGW</sequence>
<keyword evidence="2" id="KW-1185">Reference proteome</keyword>
<comment type="caution">
    <text evidence="1">The sequence shown here is derived from an EMBL/GenBank/DDBJ whole genome shotgun (WGS) entry which is preliminary data.</text>
</comment>
<organism evidence="1 2">
    <name type="scientific">Linderina macrospora</name>
    <dbReference type="NCBI Taxonomy" id="4868"/>
    <lineage>
        <taxon>Eukaryota</taxon>
        <taxon>Fungi</taxon>
        <taxon>Fungi incertae sedis</taxon>
        <taxon>Zoopagomycota</taxon>
        <taxon>Kickxellomycotina</taxon>
        <taxon>Kickxellomycetes</taxon>
        <taxon>Kickxellales</taxon>
        <taxon>Kickxellaceae</taxon>
        <taxon>Linderina</taxon>
    </lineage>
</organism>
<evidence type="ECO:0000313" key="2">
    <source>
        <dbReference type="Proteomes" id="UP001150603"/>
    </source>
</evidence>